<feature type="compositionally biased region" description="Pro residues" evidence="1">
    <location>
        <begin position="202"/>
        <end position="213"/>
    </location>
</feature>
<evidence type="ECO:0000256" key="1">
    <source>
        <dbReference type="SAM" id="MobiDB-lite"/>
    </source>
</evidence>
<dbReference type="AlphaFoldDB" id="A0A9P5WW21"/>
<gene>
    <name evidence="2" type="ORF">P691DRAFT_768695</name>
</gene>
<proteinExistence type="predicted"/>
<dbReference type="OrthoDB" id="3123246at2759"/>
<evidence type="ECO:0000313" key="3">
    <source>
        <dbReference type="Proteomes" id="UP000807342"/>
    </source>
</evidence>
<feature type="region of interest" description="Disordered" evidence="1">
    <location>
        <begin position="141"/>
        <end position="221"/>
    </location>
</feature>
<sequence length="386" mass="41665">MPRKAKNKPMTNATLTYKLSAATEQFLTAMDQNHHVASTFTSQELLTRGGFNWVEIRDDLTRMNFTEVDASTQDNSTTIEIDNNNDILSYEELSPAGELTNAIAAFRQWFEGNNIPDKEHPGLINNIRTMPHLAATSTLTTSHPLHHNNKDTPMEPSTPTHVFSKAASQTPAPSHKASTPPPPPTTAATLPAAVTSSASAGPSPPFVCGPPHAPEAIPTQNPQPILNKCSKQPFFTTCGPMCRQFYIEAPTIPSNTSLPSLVNTANCALTCARSTLKVDSAYISPCGITCVTASIPSTLDLNIIEATLSGGLLGVHISIPASRSFIKIVDVPFFQDGTTTPFSNAEVDTQLQCSIIPSDYVVHWHYVWNSPKADSATIWIDLANSQ</sequence>
<reference evidence="2" key="1">
    <citation type="submission" date="2020-11" db="EMBL/GenBank/DDBJ databases">
        <authorList>
            <consortium name="DOE Joint Genome Institute"/>
            <person name="Ahrendt S."/>
            <person name="Riley R."/>
            <person name="Andreopoulos W."/>
            <person name="Labutti K."/>
            <person name="Pangilinan J."/>
            <person name="Ruiz-Duenas F.J."/>
            <person name="Barrasa J.M."/>
            <person name="Sanchez-Garcia M."/>
            <person name="Camarero S."/>
            <person name="Miyauchi S."/>
            <person name="Serrano A."/>
            <person name="Linde D."/>
            <person name="Babiker R."/>
            <person name="Drula E."/>
            <person name="Ayuso-Fernandez I."/>
            <person name="Pacheco R."/>
            <person name="Padilla G."/>
            <person name="Ferreira P."/>
            <person name="Barriuso J."/>
            <person name="Kellner H."/>
            <person name="Castanera R."/>
            <person name="Alfaro M."/>
            <person name="Ramirez L."/>
            <person name="Pisabarro A.G."/>
            <person name="Kuo A."/>
            <person name="Tritt A."/>
            <person name="Lipzen A."/>
            <person name="He G."/>
            <person name="Yan M."/>
            <person name="Ng V."/>
            <person name="Cullen D."/>
            <person name="Martin F."/>
            <person name="Rosso M.-N."/>
            <person name="Henrissat B."/>
            <person name="Hibbett D."/>
            <person name="Martinez A.T."/>
            <person name="Grigoriev I.V."/>
        </authorList>
    </citation>
    <scope>NUCLEOTIDE SEQUENCE</scope>
    <source>
        <strain evidence="2">MF-IS2</strain>
    </source>
</reference>
<evidence type="ECO:0000313" key="2">
    <source>
        <dbReference type="EMBL" id="KAF9439863.1"/>
    </source>
</evidence>
<protein>
    <submittedName>
        <fullName evidence="2">Uncharacterized protein</fullName>
    </submittedName>
</protein>
<feature type="compositionally biased region" description="Polar residues" evidence="1">
    <location>
        <begin position="155"/>
        <end position="169"/>
    </location>
</feature>
<keyword evidence="3" id="KW-1185">Reference proteome</keyword>
<comment type="caution">
    <text evidence="2">The sequence shown here is derived from an EMBL/GenBank/DDBJ whole genome shotgun (WGS) entry which is preliminary data.</text>
</comment>
<dbReference type="Proteomes" id="UP000807342">
    <property type="component" value="Unassembled WGS sequence"/>
</dbReference>
<organism evidence="2 3">
    <name type="scientific">Macrolepiota fuliginosa MF-IS2</name>
    <dbReference type="NCBI Taxonomy" id="1400762"/>
    <lineage>
        <taxon>Eukaryota</taxon>
        <taxon>Fungi</taxon>
        <taxon>Dikarya</taxon>
        <taxon>Basidiomycota</taxon>
        <taxon>Agaricomycotina</taxon>
        <taxon>Agaricomycetes</taxon>
        <taxon>Agaricomycetidae</taxon>
        <taxon>Agaricales</taxon>
        <taxon>Agaricineae</taxon>
        <taxon>Agaricaceae</taxon>
        <taxon>Macrolepiota</taxon>
    </lineage>
</organism>
<feature type="compositionally biased region" description="Low complexity" evidence="1">
    <location>
        <begin position="186"/>
        <end position="200"/>
    </location>
</feature>
<dbReference type="EMBL" id="MU153242">
    <property type="protein sequence ID" value="KAF9439863.1"/>
    <property type="molecule type" value="Genomic_DNA"/>
</dbReference>
<accession>A0A9P5WW21</accession>
<name>A0A9P5WW21_9AGAR</name>